<proteinExistence type="predicted"/>
<comment type="caution">
    <text evidence="1">The sequence shown here is derived from an EMBL/GenBank/DDBJ whole genome shotgun (WGS) entry which is preliminary data.</text>
</comment>
<gene>
    <name evidence="3" type="ORF">DIV22_11050</name>
    <name evidence="1" type="ORF">E6D34_18040</name>
    <name evidence="2" type="ORF">NY836_13930</name>
</gene>
<evidence type="ECO:0000313" key="2">
    <source>
        <dbReference type="EMBL" id="MDA4178480.1"/>
    </source>
</evidence>
<dbReference type="Proteomes" id="UP000248865">
    <property type="component" value="Unassembled WGS sequence"/>
</dbReference>
<dbReference type="EMBL" id="JANWOR010000371">
    <property type="protein sequence ID" value="MDA4178480.1"/>
    <property type="molecule type" value="Genomic_DNA"/>
</dbReference>
<organism evidence="1 5">
    <name type="scientific">Escherichia coli</name>
    <dbReference type="NCBI Taxonomy" id="562"/>
    <lineage>
        <taxon>Bacteria</taxon>
        <taxon>Pseudomonadati</taxon>
        <taxon>Pseudomonadota</taxon>
        <taxon>Gammaproteobacteria</taxon>
        <taxon>Enterobacterales</taxon>
        <taxon>Enterobacteriaceae</taxon>
        <taxon>Escherichia</taxon>
    </lineage>
</organism>
<dbReference type="EMBL" id="QFSS01000044">
    <property type="protein sequence ID" value="PZZ69284.1"/>
    <property type="molecule type" value="Genomic_DNA"/>
</dbReference>
<accession>A0A0B0UEA8</accession>
<reference evidence="1 5" key="2">
    <citation type="submission" date="2019-05" db="EMBL/GenBank/DDBJ databases">
        <authorList>
            <consortium name="NARMS: The National Antimicrobial Resistance Monitoring System"/>
        </authorList>
    </citation>
    <scope>NUCLEOTIDE SEQUENCE [LARGE SCALE GENOMIC DNA]</scope>
    <source>
        <strain evidence="1 5">CVM N18EC122</strain>
    </source>
</reference>
<evidence type="ECO:0000313" key="1">
    <source>
        <dbReference type="EMBL" id="EFC9751135.1"/>
    </source>
</evidence>
<reference evidence="2" key="3">
    <citation type="submission" date="2022-08" db="EMBL/GenBank/DDBJ databases">
        <title>Genome sequencing of human pathogens.</title>
        <authorList>
            <person name="Cao X."/>
        </authorList>
    </citation>
    <scope>NUCLEOTIDE SEQUENCE</scope>
    <source>
        <strain evidence="2">EC16126</strain>
    </source>
</reference>
<reference evidence="3 4" key="1">
    <citation type="submission" date="2018-05" db="EMBL/GenBank/DDBJ databases">
        <title>Genomic sequencing of EHEC O26 New European Clone.</title>
        <authorList>
            <person name="Karnisova L."/>
            <person name="Nunvar J."/>
            <person name="Marejkova M."/>
            <person name="Mellmann A."/>
            <person name="Drevinek P."/>
            <person name="Blahova K."/>
            <person name="Bielaszewska M."/>
        </authorList>
    </citation>
    <scope>NUCLEOTIDE SEQUENCE [LARGE SCALE GENOMIC DNA]</scope>
    <source>
        <strain evidence="3 4">14-391</strain>
    </source>
</reference>
<protein>
    <submittedName>
        <fullName evidence="1">Uncharacterized protein</fullName>
    </submittedName>
</protein>
<dbReference type="Proteomes" id="UP000532204">
    <property type="component" value="Unassembled WGS sequence"/>
</dbReference>
<dbReference type="AlphaFoldDB" id="A0A0B0UEA8"/>
<dbReference type="Proteomes" id="UP001211064">
    <property type="component" value="Unassembled WGS sequence"/>
</dbReference>
<evidence type="ECO:0000313" key="5">
    <source>
        <dbReference type="Proteomes" id="UP000532204"/>
    </source>
</evidence>
<evidence type="ECO:0000313" key="3">
    <source>
        <dbReference type="EMBL" id="PZZ69284.1"/>
    </source>
</evidence>
<sequence>MSKIFRQCMPYGIRKTAEGAWEAFNRDYQPLGEAFFFKRALTQATRDVLAPPPVTQRDDCVWLYSDIEHPMHSEAYWKAYCQRLKHLSNLKMKDER</sequence>
<name>A0A0B0UEA8_ECOLX</name>
<evidence type="ECO:0000313" key="4">
    <source>
        <dbReference type="Proteomes" id="UP000248865"/>
    </source>
</evidence>
<dbReference type="EMBL" id="AASEBA010000035">
    <property type="protein sequence ID" value="EFC9751135.1"/>
    <property type="molecule type" value="Genomic_DNA"/>
</dbReference>
<dbReference type="RefSeq" id="WP_000034494.1">
    <property type="nucleotide sequence ID" value="NZ_AP022003.1"/>
</dbReference>